<keyword evidence="1" id="KW-0812">Transmembrane</keyword>
<gene>
    <name evidence="2" type="ORF">A2242_02095</name>
</gene>
<keyword evidence="1" id="KW-1133">Transmembrane helix</keyword>
<feature type="transmembrane region" description="Helical" evidence="1">
    <location>
        <begin position="317"/>
        <end position="342"/>
    </location>
</feature>
<dbReference type="InterPro" id="IPR027417">
    <property type="entry name" value="P-loop_NTPase"/>
</dbReference>
<proteinExistence type="predicted"/>
<dbReference type="EMBL" id="MFGC01000006">
    <property type="protein sequence ID" value="OGF28794.1"/>
    <property type="molecule type" value="Genomic_DNA"/>
</dbReference>
<dbReference type="Gene3D" id="3.40.50.300">
    <property type="entry name" value="P-loop containing nucleotide triphosphate hydrolases"/>
    <property type="match status" value="1"/>
</dbReference>
<comment type="caution">
    <text evidence="2">The sequence shown here is derived from an EMBL/GenBank/DDBJ whole genome shotgun (WGS) entry which is preliminary data.</text>
</comment>
<name>A0A1F5SQ08_9BACT</name>
<evidence type="ECO:0000313" key="3">
    <source>
        <dbReference type="Proteomes" id="UP000178925"/>
    </source>
</evidence>
<dbReference type="AlphaFoldDB" id="A0A1F5SQ08"/>
<dbReference type="Proteomes" id="UP000178925">
    <property type="component" value="Unassembled WGS sequence"/>
</dbReference>
<keyword evidence="1" id="KW-0472">Membrane</keyword>
<evidence type="ECO:0000256" key="1">
    <source>
        <dbReference type="SAM" id="Phobius"/>
    </source>
</evidence>
<protein>
    <recommendedName>
        <fullName evidence="4">DUF4349 domain-containing protein</fullName>
    </recommendedName>
</protein>
<evidence type="ECO:0000313" key="2">
    <source>
        <dbReference type="EMBL" id="OGF28794.1"/>
    </source>
</evidence>
<sequence length="351" mass="39247">MDIFKQFNFKSTTLLKAAGIVLAAVVLLAVVALFFRIAGSSFSAVRSTVMNQSAPSFVTSDIGYDENMYAAKGEAAYYGGSDAGMALSTRNIAPAPQGTGTTGDTAEEFEVTDYSATVETRRLDDTCNAVSDLKAREDIIFENENRFERGCNYTFKVKTAAVDEVVALIKKLDLKDFSKNTYTIQSQIEDFTSETEILQKKLDSVTATLSDAMDAYDKISKLATSARDVESLAKIIDSKLQLIEHLTQERININEQLDRFARAKAEALDRLDYTYFRVNVVENKYIDGRAIKDSWQAAIKDFVRNVNQTLQDITINLVAMALVLAQYVLYLFIVLIVAKYAWKFARSLWEK</sequence>
<organism evidence="2 3">
    <name type="scientific">Candidatus Falkowbacteria bacterium RIFOXYA2_FULL_47_9</name>
    <dbReference type="NCBI Taxonomy" id="1797995"/>
    <lineage>
        <taxon>Bacteria</taxon>
        <taxon>Candidatus Falkowiibacteriota</taxon>
    </lineage>
</organism>
<accession>A0A1F5SQ08</accession>
<reference evidence="2 3" key="1">
    <citation type="journal article" date="2016" name="Nat. Commun.">
        <title>Thousands of microbial genomes shed light on interconnected biogeochemical processes in an aquifer system.</title>
        <authorList>
            <person name="Anantharaman K."/>
            <person name="Brown C.T."/>
            <person name="Hug L.A."/>
            <person name="Sharon I."/>
            <person name="Castelle C.J."/>
            <person name="Probst A.J."/>
            <person name="Thomas B.C."/>
            <person name="Singh A."/>
            <person name="Wilkins M.J."/>
            <person name="Karaoz U."/>
            <person name="Brodie E.L."/>
            <person name="Williams K.H."/>
            <person name="Hubbard S.S."/>
            <person name="Banfield J.F."/>
        </authorList>
    </citation>
    <scope>NUCLEOTIDE SEQUENCE [LARGE SCALE GENOMIC DNA]</scope>
</reference>
<evidence type="ECO:0008006" key="4">
    <source>
        <dbReference type="Google" id="ProtNLM"/>
    </source>
</evidence>